<evidence type="ECO:0000256" key="1">
    <source>
        <dbReference type="ARBA" id="ARBA00001947"/>
    </source>
</evidence>
<dbReference type="SMART" id="SM00829">
    <property type="entry name" value="PKS_ER"/>
    <property type="match status" value="1"/>
</dbReference>
<reference evidence="10" key="1">
    <citation type="journal article" date="2012" name="Proc. Natl. Acad. Sci. U.S.A.">
        <title>Genome sequence of the button mushroom Agaricus bisporus reveals mechanisms governing adaptation to a humic-rich ecological niche.</title>
        <authorList>
            <person name="Morin E."/>
            <person name="Kohler A."/>
            <person name="Baker A.R."/>
            <person name="Foulongne-Oriol M."/>
            <person name="Lombard V."/>
            <person name="Nagy L.G."/>
            <person name="Ohm R.A."/>
            <person name="Patyshakuliyeva A."/>
            <person name="Brun A."/>
            <person name="Aerts A.L."/>
            <person name="Bailey A.M."/>
            <person name="Billette C."/>
            <person name="Coutinho P.M."/>
            <person name="Deakin G."/>
            <person name="Doddapaneni H."/>
            <person name="Floudas D."/>
            <person name="Grimwood J."/>
            <person name="Hilden K."/>
            <person name="Kuees U."/>
            <person name="LaButti K.M."/>
            <person name="Lapidus A."/>
            <person name="Lindquist E.A."/>
            <person name="Lucas S.M."/>
            <person name="Murat C."/>
            <person name="Riley R.W."/>
            <person name="Salamov A.A."/>
            <person name="Schmutz J."/>
            <person name="Subramanian V."/>
            <person name="Woesten H.A.B."/>
            <person name="Xu J."/>
            <person name="Eastwood D.C."/>
            <person name="Foster G.D."/>
            <person name="Sonnenberg A.S."/>
            <person name="Cullen D."/>
            <person name="de Vries R.P."/>
            <person name="Lundell T."/>
            <person name="Hibbett D.S."/>
            <person name="Henrissat B."/>
            <person name="Burton K.S."/>
            <person name="Kerrigan R.W."/>
            <person name="Challen M.P."/>
            <person name="Grigoriev I.V."/>
            <person name="Martin F."/>
        </authorList>
    </citation>
    <scope>NUCLEOTIDE SEQUENCE [LARGE SCALE GENOMIC DNA]</scope>
    <source>
        <strain evidence="10">JB137-S8 / ATCC MYA-4627 / FGSC 10392</strain>
    </source>
</reference>
<dbReference type="PANTHER" id="PTHR42940">
    <property type="entry name" value="ALCOHOL DEHYDROGENASE 1-RELATED"/>
    <property type="match status" value="1"/>
</dbReference>
<evidence type="ECO:0000256" key="4">
    <source>
        <dbReference type="ARBA" id="ARBA00022723"/>
    </source>
</evidence>
<dbReference type="GO" id="GO:0046872">
    <property type="term" value="F:metal ion binding"/>
    <property type="evidence" value="ECO:0007669"/>
    <property type="project" value="UniProtKB-KW"/>
</dbReference>
<accession>K5Y5B9</accession>
<dbReference type="OrthoDB" id="1879366at2759"/>
<keyword evidence="4" id="KW-0479">Metal-binding</keyword>
<dbReference type="FunFam" id="3.40.50.720:FF:000039">
    <property type="entry name" value="Alcohol dehydrogenase AdhP"/>
    <property type="match status" value="1"/>
</dbReference>
<dbReference type="InterPro" id="IPR020843">
    <property type="entry name" value="ER"/>
</dbReference>
<evidence type="ECO:0000313" key="9">
    <source>
        <dbReference type="EMBL" id="EKM83295.1"/>
    </source>
</evidence>
<name>K5Y5B9_AGABU</name>
<dbReference type="PANTHER" id="PTHR42940:SF3">
    <property type="entry name" value="ALCOHOL DEHYDROGENASE 1-RELATED"/>
    <property type="match status" value="1"/>
</dbReference>
<dbReference type="InterPro" id="IPR036291">
    <property type="entry name" value="NAD(P)-bd_dom_sf"/>
</dbReference>
<dbReference type="Gene3D" id="3.40.50.720">
    <property type="entry name" value="NAD(P)-binding Rossmann-like Domain"/>
    <property type="match status" value="1"/>
</dbReference>
<dbReference type="InterPro" id="IPR011032">
    <property type="entry name" value="GroES-like_sf"/>
</dbReference>
<dbReference type="OMA" id="LMAGHWV"/>
<keyword evidence="5" id="KW-0862">Zinc</keyword>
<proteinExistence type="inferred from homology"/>
<sequence length="360" mass="38616">MSLKFEIPKTQRAAVLYERKGEYRIEKEWPVTQPHELKPGQCLVKMEYTGVCHSDLTIKNRDSAPPNIPLIGGHEGVGVIVAIGEHTQDPIIKIGDRVGLKYIAKICETCEMCRSGKESLCISDTEKLTHGYQIGGTFQEYVLSYTNYVSKIPDGIDSAGATPLFCAGVTVYKAIKTLGGRLGQWVAISGAGGGLGHLAVQFAVAQGLRVIAIDTGEDKKELVLSLGAEKWIDFKESKDLVADVQLASGGLGPHAAVIATGNPQPFFQAALYLRPTGTIMCIGVPAGLAPLAVPIALIVLKGLNIIGTLVGSRLDIEELLAIVARGKVKCHYETRSLEDLNTVFSELEAGKITGRIILKI</sequence>
<feature type="domain" description="Enoyl reductase (ER)" evidence="8">
    <location>
        <begin position="27"/>
        <end position="358"/>
    </location>
</feature>
<dbReference type="SUPFAM" id="SSF51735">
    <property type="entry name" value="NAD(P)-binding Rossmann-fold domains"/>
    <property type="match status" value="1"/>
</dbReference>
<dbReference type="STRING" id="597362.K5Y5B9"/>
<dbReference type="GO" id="GO:0004022">
    <property type="term" value="F:alcohol dehydrogenase (NAD+) activity"/>
    <property type="evidence" value="ECO:0007669"/>
    <property type="project" value="UniProtKB-EC"/>
</dbReference>
<dbReference type="SUPFAM" id="SSF50129">
    <property type="entry name" value="GroES-like"/>
    <property type="match status" value="1"/>
</dbReference>
<dbReference type="AlphaFoldDB" id="K5Y5B9"/>
<comment type="cofactor">
    <cofactor evidence="1">
        <name>Zn(2+)</name>
        <dbReference type="ChEBI" id="CHEBI:29105"/>
    </cofactor>
</comment>
<keyword evidence="7" id="KW-0520">NAD</keyword>
<evidence type="ECO:0000256" key="5">
    <source>
        <dbReference type="ARBA" id="ARBA00022833"/>
    </source>
</evidence>
<evidence type="ECO:0000256" key="3">
    <source>
        <dbReference type="ARBA" id="ARBA00013190"/>
    </source>
</evidence>
<dbReference type="eggNOG" id="KOG0023">
    <property type="taxonomic scope" value="Eukaryota"/>
</dbReference>
<keyword evidence="10" id="KW-1185">Reference proteome</keyword>
<comment type="similarity">
    <text evidence="2">Belongs to the zinc-containing alcohol dehydrogenase family.</text>
</comment>
<dbReference type="InterPro" id="IPR013154">
    <property type="entry name" value="ADH-like_N"/>
</dbReference>
<organism evidence="9 10">
    <name type="scientific">Agaricus bisporus var. burnettii (strain JB137-S8 / ATCC MYA-4627 / FGSC 10392)</name>
    <name type="common">White button mushroom</name>
    <dbReference type="NCBI Taxonomy" id="597362"/>
    <lineage>
        <taxon>Eukaryota</taxon>
        <taxon>Fungi</taxon>
        <taxon>Dikarya</taxon>
        <taxon>Basidiomycota</taxon>
        <taxon>Agaricomycotina</taxon>
        <taxon>Agaricomycetes</taxon>
        <taxon>Agaricomycetidae</taxon>
        <taxon>Agaricales</taxon>
        <taxon>Agaricineae</taxon>
        <taxon>Agaricaceae</taxon>
        <taxon>Agaricus</taxon>
    </lineage>
</organism>
<dbReference type="Proteomes" id="UP000008493">
    <property type="component" value="Unassembled WGS sequence"/>
</dbReference>
<protein>
    <recommendedName>
        <fullName evidence="3">alcohol dehydrogenase</fullName>
        <ecNumber evidence="3">1.1.1.1</ecNumber>
    </recommendedName>
</protein>
<dbReference type="GeneID" id="18823390"/>
<dbReference type="InParanoid" id="K5Y5B9"/>
<gene>
    <name evidence="9" type="ORF">AGABI1DRAFT_111720</name>
</gene>
<dbReference type="CDD" id="cd08297">
    <property type="entry name" value="CAD3"/>
    <property type="match status" value="1"/>
</dbReference>
<dbReference type="Pfam" id="PF08240">
    <property type="entry name" value="ADH_N"/>
    <property type="match status" value="1"/>
</dbReference>
<evidence type="ECO:0000313" key="10">
    <source>
        <dbReference type="Proteomes" id="UP000008493"/>
    </source>
</evidence>
<dbReference type="Pfam" id="PF00107">
    <property type="entry name" value="ADH_zinc_N"/>
    <property type="match status" value="1"/>
</dbReference>
<evidence type="ECO:0000259" key="8">
    <source>
        <dbReference type="SMART" id="SM00829"/>
    </source>
</evidence>
<dbReference type="KEGG" id="abp:AGABI1DRAFT111720"/>
<evidence type="ECO:0000256" key="7">
    <source>
        <dbReference type="ARBA" id="ARBA00023027"/>
    </source>
</evidence>
<keyword evidence="6" id="KW-0560">Oxidoreductase</keyword>
<evidence type="ECO:0000256" key="2">
    <source>
        <dbReference type="ARBA" id="ARBA00008072"/>
    </source>
</evidence>
<dbReference type="EMBL" id="JH971386">
    <property type="protein sequence ID" value="EKM83295.1"/>
    <property type="molecule type" value="Genomic_DNA"/>
</dbReference>
<dbReference type="GO" id="GO:0005737">
    <property type="term" value="C:cytoplasm"/>
    <property type="evidence" value="ECO:0007669"/>
    <property type="project" value="TreeGrafter"/>
</dbReference>
<dbReference type="HOGENOM" id="CLU_026673_20_1_1"/>
<dbReference type="EC" id="1.1.1.1" evidence="3"/>
<dbReference type="InterPro" id="IPR013149">
    <property type="entry name" value="ADH-like_C"/>
</dbReference>
<dbReference type="RefSeq" id="XP_007327060.1">
    <property type="nucleotide sequence ID" value="XM_007326998.1"/>
</dbReference>
<dbReference type="Gene3D" id="3.90.180.10">
    <property type="entry name" value="Medium-chain alcohol dehydrogenases, catalytic domain"/>
    <property type="match status" value="1"/>
</dbReference>
<evidence type="ECO:0000256" key="6">
    <source>
        <dbReference type="ARBA" id="ARBA00023002"/>
    </source>
</evidence>